<reference evidence="1 2" key="2">
    <citation type="submission" date="2018-11" db="EMBL/GenBank/DDBJ databases">
        <authorList>
            <consortium name="Pathogen Informatics"/>
        </authorList>
    </citation>
    <scope>NUCLEOTIDE SEQUENCE [LARGE SCALE GENOMIC DNA]</scope>
</reference>
<sequence>MSFSCSVFWRAIMAPHFLPPPFRTTVVLLRLPEGKEQVLIADFLQHASVPRTACAALRNHTDDRTRILCDDGSFMNGKWLFNGDLTMGYKRTAAES</sequence>
<accession>A0A183IZ80</accession>
<keyword evidence="2" id="KW-1185">Reference proteome</keyword>
<evidence type="ECO:0000313" key="2">
    <source>
        <dbReference type="Proteomes" id="UP000270296"/>
    </source>
</evidence>
<gene>
    <name evidence="1" type="ORF">SBAD_LOCUS8928</name>
</gene>
<evidence type="ECO:0000313" key="1">
    <source>
        <dbReference type="EMBL" id="VDP20168.1"/>
    </source>
</evidence>
<organism evidence="3">
    <name type="scientific">Soboliphyme baturini</name>
    <dbReference type="NCBI Taxonomy" id="241478"/>
    <lineage>
        <taxon>Eukaryota</taxon>
        <taxon>Metazoa</taxon>
        <taxon>Ecdysozoa</taxon>
        <taxon>Nematoda</taxon>
        <taxon>Enoplea</taxon>
        <taxon>Dorylaimia</taxon>
        <taxon>Dioctophymatida</taxon>
        <taxon>Dioctophymatoidea</taxon>
        <taxon>Soboliphymatidae</taxon>
        <taxon>Soboliphyme</taxon>
    </lineage>
</organism>
<proteinExistence type="predicted"/>
<reference evidence="3" key="1">
    <citation type="submission" date="2016-06" db="UniProtKB">
        <authorList>
            <consortium name="WormBaseParasite"/>
        </authorList>
    </citation>
    <scope>IDENTIFICATION</scope>
</reference>
<dbReference type="WBParaSite" id="SBAD_0000924901-mRNA-1">
    <property type="protein sequence ID" value="SBAD_0000924901-mRNA-1"/>
    <property type="gene ID" value="SBAD_0000924901"/>
</dbReference>
<dbReference type="AlphaFoldDB" id="A0A183IZ80"/>
<dbReference type="EMBL" id="UZAM01012125">
    <property type="protein sequence ID" value="VDP20168.1"/>
    <property type="molecule type" value="Genomic_DNA"/>
</dbReference>
<name>A0A183IZ80_9BILA</name>
<protein>
    <submittedName>
        <fullName evidence="3">Secreted protein</fullName>
    </submittedName>
</protein>
<evidence type="ECO:0000313" key="3">
    <source>
        <dbReference type="WBParaSite" id="SBAD_0000924901-mRNA-1"/>
    </source>
</evidence>
<dbReference type="Proteomes" id="UP000270296">
    <property type="component" value="Unassembled WGS sequence"/>
</dbReference>